<dbReference type="GO" id="GO:0008800">
    <property type="term" value="F:beta-lactamase activity"/>
    <property type="evidence" value="ECO:0007669"/>
    <property type="project" value="UniProtKB-EC"/>
</dbReference>
<dbReference type="PATRIC" id="fig|361183.4.peg.1327"/>
<dbReference type="EMBL" id="CP012669">
    <property type="protein sequence ID" value="ALE16651.1"/>
    <property type="molecule type" value="Genomic_DNA"/>
</dbReference>
<feature type="domain" description="Metallo-beta-lactamase" evidence="1">
    <location>
        <begin position="37"/>
        <end position="228"/>
    </location>
</feature>
<proteinExistence type="predicted"/>
<dbReference type="AlphaFoldDB" id="A0A0M4M7X0"/>
<dbReference type="Gene3D" id="3.60.15.10">
    <property type="entry name" value="Ribonuclease Z/Hydroxyacylglutathione hydrolase-like"/>
    <property type="match status" value="1"/>
</dbReference>
<dbReference type="InterPro" id="IPR050855">
    <property type="entry name" value="NDM-1-like"/>
</dbReference>
<protein>
    <submittedName>
        <fullName evidence="2">Metallo-beta-lactamase L1 (Beta-lactamase type II)</fullName>
        <ecNumber evidence="2">3.5.2.6</ecNumber>
    </submittedName>
</protein>
<dbReference type="PANTHER" id="PTHR42951:SF17">
    <property type="entry name" value="METALLO-BETA-LACTAMASE DOMAIN-CONTAINING PROTEIN"/>
    <property type="match status" value="1"/>
</dbReference>
<gene>
    <name evidence="2" type="ORF">AMC99_01357</name>
</gene>
<dbReference type="InterPro" id="IPR001279">
    <property type="entry name" value="Metallo-B-lactamas"/>
</dbReference>
<dbReference type="KEGG" id="aep:AMC99_01357"/>
<keyword evidence="2" id="KW-0378">Hydrolase</keyword>
<dbReference type="PANTHER" id="PTHR42951">
    <property type="entry name" value="METALLO-BETA-LACTAMASE DOMAIN-CONTAINING"/>
    <property type="match status" value="1"/>
</dbReference>
<dbReference type="SUPFAM" id="SSF56281">
    <property type="entry name" value="Metallo-hydrolase/oxidoreductase"/>
    <property type="match status" value="1"/>
</dbReference>
<name>A0A0M4M7X0_9SPHN</name>
<dbReference type="NCBIfam" id="NF033105">
    <property type="entry name" value="bla_subclass_B3"/>
    <property type="match status" value="1"/>
</dbReference>
<reference evidence="2 3" key="1">
    <citation type="submission" date="2015-09" db="EMBL/GenBank/DDBJ databases">
        <title>Complete genome sequence of a benzo[a]pyrene-degrading bacterium Altererythrobacter epoxidivorans CGMCC 1.7731T.</title>
        <authorList>
            <person name="Li Z."/>
            <person name="Cheng H."/>
            <person name="Huo Y."/>
            <person name="Xu X."/>
        </authorList>
    </citation>
    <scope>NUCLEOTIDE SEQUENCE [LARGE SCALE GENOMIC DNA]</scope>
    <source>
        <strain evidence="2 3">CGMCC 1.7731</strain>
    </source>
</reference>
<evidence type="ECO:0000259" key="1">
    <source>
        <dbReference type="SMART" id="SM00849"/>
    </source>
</evidence>
<organism evidence="2 3">
    <name type="scientific">Altererythrobacter epoxidivorans</name>
    <dbReference type="NCBI Taxonomy" id="361183"/>
    <lineage>
        <taxon>Bacteria</taxon>
        <taxon>Pseudomonadati</taxon>
        <taxon>Pseudomonadota</taxon>
        <taxon>Alphaproteobacteria</taxon>
        <taxon>Sphingomonadales</taxon>
        <taxon>Erythrobacteraceae</taxon>
        <taxon>Altererythrobacter</taxon>
    </lineage>
</organism>
<evidence type="ECO:0000313" key="2">
    <source>
        <dbReference type="EMBL" id="ALE16651.1"/>
    </source>
</evidence>
<evidence type="ECO:0000313" key="3">
    <source>
        <dbReference type="Proteomes" id="UP000057938"/>
    </source>
</evidence>
<keyword evidence="3" id="KW-1185">Reference proteome</keyword>
<dbReference type="STRING" id="361183.AMC99_01357"/>
<dbReference type="InterPro" id="IPR036866">
    <property type="entry name" value="RibonucZ/Hydroxyglut_hydro"/>
</dbReference>
<accession>A0A0M4M7X0</accession>
<sequence>MPPKHVWAQACDDWDEWEKPGPPFRIFGNTYYVGTCGIASILITTDDGHALIDSGTEAGADIVLANIRALGFDPKDVKVLLASHEHFDHVGGMAKLQRETGATVIASEAAVGVMLSGQTDPDDPQYGTLEPMEPIAEGMPYFWGDAPYRIDYFGIRPIDTPGHTSGAMSWSWEACDEDDCLTVVYADSLSAVSSDSYRFSDHKDYLGKFLKSFDSIAEARCDVLLTPHPTGGNLNLTMSLLERRKLDGMPDFACRGYAQKQKQALSLRLAKEAAAK</sequence>
<dbReference type="EC" id="3.5.2.6" evidence="2"/>
<dbReference type="Pfam" id="PF00753">
    <property type="entry name" value="Lactamase_B"/>
    <property type="match status" value="1"/>
</dbReference>
<dbReference type="SMART" id="SM00849">
    <property type="entry name" value="Lactamase_B"/>
    <property type="match status" value="1"/>
</dbReference>
<dbReference type="Proteomes" id="UP000057938">
    <property type="component" value="Chromosome"/>
</dbReference>